<dbReference type="PROSITE" id="PS51898">
    <property type="entry name" value="TYR_RECOMBINASE"/>
    <property type="match status" value="1"/>
</dbReference>
<evidence type="ECO:0000259" key="11">
    <source>
        <dbReference type="PROSITE" id="PS51900"/>
    </source>
</evidence>
<keyword evidence="8" id="KW-0131">Cell cycle</keyword>
<dbReference type="InterPro" id="IPR010998">
    <property type="entry name" value="Integrase_recombinase_N"/>
</dbReference>
<evidence type="ECO:0000256" key="3">
    <source>
        <dbReference type="ARBA" id="ARBA00022618"/>
    </source>
</evidence>
<gene>
    <name evidence="12" type="ORF">COT79_03495</name>
</gene>
<dbReference type="GO" id="GO:0003677">
    <property type="term" value="F:DNA binding"/>
    <property type="evidence" value="ECO:0007669"/>
    <property type="project" value="UniProtKB-UniRule"/>
</dbReference>
<evidence type="ECO:0000256" key="2">
    <source>
        <dbReference type="ARBA" id="ARBA00022490"/>
    </source>
</evidence>
<evidence type="ECO:0000256" key="7">
    <source>
        <dbReference type="ARBA" id="ARBA00023172"/>
    </source>
</evidence>
<dbReference type="EMBL" id="PEZX01000044">
    <property type="protein sequence ID" value="PIS06640.1"/>
    <property type="molecule type" value="Genomic_DNA"/>
</dbReference>
<dbReference type="InterPro" id="IPR004107">
    <property type="entry name" value="Integrase_SAM-like_N"/>
</dbReference>
<comment type="subcellular location">
    <subcellularLocation>
        <location evidence="1">Cytoplasm</location>
    </subcellularLocation>
</comment>
<sequence>MELHTIIRQFLEHCEVELGHSPLTIRNYEHYCNRFMKFAESQQCTSIDGITHDLVRAYRLWLNRQQTNTGEPLSKQTQNYHLIALRSLLKYCAKRDIATLAPEKIELADTPERELTVLEPDEVERLLNAPSPSTIVGKRDRAILHILFSTGLRLRECAALDYDDVNKDTGEFSVRGKGGKIRIVFLSDRARESIASYCTARTDGDPALFVRTKRRGDETNCRLSTRQIERIVTNSAKSAGIVKPVHPHTLRHSFATDLLQGGADLRSVQTLLGHASVTTTQIYTHVSNPQLKEVHRKFHGKRMHKSSDAKEIN</sequence>
<accession>A0A2M6R996</accession>
<keyword evidence="5" id="KW-0229">DNA integration</keyword>
<dbReference type="Proteomes" id="UP000231162">
    <property type="component" value="Unassembled WGS sequence"/>
</dbReference>
<dbReference type="PANTHER" id="PTHR30349">
    <property type="entry name" value="PHAGE INTEGRASE-RELATED"/>
    <property type="match status" value="1"/>
</dbReference>
<dbReference type="Pfam" id="PF02899">
    <property type="entry name" value="Phage_int_SAM_1"/>
    <property type="match status" value="1"/>
</dbReference>
<feature type="domain" description="Core-binding (CB)" evidence="11">
    <location>
        <begin position="1"/>
        <end position="93"/>
    </location>
</feature>
<reference evidence="13" key="1">
    <citation type="submission" date="2017-09" db="EMBL/GenBank/DDBJ databases">
        <title>Depth-based differentiation of microbial function through sediment-hosted aquifers and enrichment of novel symbionts in the deep terrestrial subsurface.</title>
        <authorList>
            <person name="Probst A.J."/>
            <person name="Ladd B."/>
            <person name="Jarett J.K."/>
            <person name="Geller-Mcgrath D.E."/>
            <person name="Sieber C.M.K."/>
            <person name="Emerson J.B."/>
            <person name="Anantharaman K."/>
            <person name="Thomas B.C."/>
            <person name="Malmstrom R."/>
            <person name="Stieglmeier M."/>
            <person name="Klingl A."/>
            <person name="Woyke T."/>
            <person name="Ryan C.M."/>
            <person name="Banfield J.F."/>
        </authorList>
    </citation>
    <scope>NUCLEOTIDE SEQUENCE [LARGE SCALE GENOMIC DNA]</scope>
</reference>
<keyword evidence="4" id="KW-0159">Chromosome partition</keyword>
<dbReference type="GO" id="GO:0005737">
    <property type="term" value="C:cytoplasm"/>
    <property type="evidence" value="ECO:0007669"/>
    <property type="project" value="UniProtKB-SubCell"/>
</dbReference>
<dbReference type="GO" id="GO:0051301">
    <property type="term" value="P:cell division"/>
    <property type="evidence" value="ECO:0007669"/>
    <property type="project" value="UniProtKB-KW"/>
</dbReference>
<evidence type="ECO:0000256" key="5">
    <source>
        <dbReference type="ARBA" id="ARBA00022908"/>
    </source>
</evidence>
<dbReference type="InterPro" id="IPR002104">
    <property type="entry name" value="Integrase_catalytic"/>
</dbReference>
<dbReference type="InterPro" id="IPR044068">
    <property type="entry name" value="CB"/>
</dbReference>
<evidence type="ECO:0000256" key="1">
    <source>
        <dbReference type="ARBA" id="ARBA00004496"/>
    </source>
</evidence>
<dbReference type="PANTHER" id="PTHR30349:SF77">
    <property type="entry name" value="TYROSINE RECOMBINASE XERC"/>
    <property type="match status" value="1"/>
</dbReference>
<evidence type="ECO:0000259" key="10">
    <source>
        <dbReference type="PROSITE" id="PS51898"/>
    </source>
</evidence>
<feature type="domain" description="Tyr recombinase" evidence="10">
    <location>
        <begin position="113"/>
        <end position="296"/>
    </location>
</feature>
<organism evidence="12 13">
    <name type="scientific">Candidatus Berkelbacteria bacterium CG10_big_fil_rev_8_21_14_0_10_43_14</name>
    <dbReference type="NCBI Taxonomy" id="1974515"/>
    <lineage>
        <taxon>Bacteria</taxon>
        <taxon>Candidatus Berkelbacteria</taxon>
    </lineage>
</organism>
<dbReference type="CDD" id="cd00798">
    <property type="entry name" value="INT_XerDC_C"/>
    <property type="match status" value="1"/>
</dbReference>
<dbReference type="Gene3D" id="1.10.150.130">
    <property type="match status" value="1"/>
</dbReference>
<dbReference type="Pfam" id="PF00589">
    <property type="entry name" value="Phage_integrase"/>
    <property type="match status" value="1"/>
</dbReference>
<dbReference type="GO" id="GO:0015074">
    <property type="term" value="P:DNA integration"/>
    <property type="evidence" value="ECO:0007669"/>
    <property type="project" value="UniProtKB-KW"/>
</dbReference>
<name>A0A2M6R996_9BACT</name>
<comment type="caution">
    <text evidence="12">The sequence shown here is derived from an EMBL/GenBank/DDBJ whole genome shotgun (WGS) entry which is preliminary data.</text>
</comment>
<protein>
    <recommendedName>
        <fullName evidence="14">Tyrosine recombinase XerC</fullName>
    </recommendedName>
</protein>
<dbReference type="PROSITE" id="PS51900">
    <property type="entry name" value="CB"/>
    <property type="match status" value="1"/>
</dbReference>
<dbReference type="InterPro" id="IPR013762">
    <property type="entry name" value="Integrase-like_cat_sf"/>
</dbReference>
<evidence type="ECO:0008006" key="14">
    <source>
        <dbReference type="Google" id="ProtNLM"/>
    </source>
</evidence>
<dbReference type="Gene3D" id="1.10.443.10">
    <property type="entry name" value="Intergrase catalytic core"/>
    <property type="match status" value="1"/>
</dbReference>
<keyword evidence="7" id="KW-0233">DNA recombination</keyword>
<dbReference type="InterPro" id="IPR011010">
    <property type="entry name" value="DNA_brk_join_enz"/>
</dbReference>
<evidence type="ECO:0000313" key="13">
    <source>
        <dbReference type="Proteomes" id="UP000231162"/>
    </source>
</evidence>
<dbReference type="GO" id="GO:0007059">
    <property type="term" value="P:chromosome segregation"/>
    <property type="evidence" value="ECO:0007669"/>
    <property type="project" value="UniProtKB-KW"/>
</dbReference>
<dbReference type="AlphaFoldDB" id="A0A2M6R996"/>
<dbReference type="GO" id="GO:0006310">
    <property type="term" value="P:DNA recombination"/>
    <property type="evidence" value="ECO:0007669"/>
    <property type="project" value="UniProtKB-KW"/>
</dbReference>
<evidence type="ECO:0000256" key="8">
    <source>
        <dbReference type="ARBA" id="ARBA00023306"/>
    </source>
</evidence>
<proteinExistence type="predicted"/>
<evidence type="ECO:0000313" key="12">
    <source>
        <dbReference type="EMBL" id="PIS06640.1"/>
    </source>
</evidence>
<keyword evidence="6 9" id="KW-0238">DNA-binding</keyword>
<evidence type="ECO:0000256" key="6">
    <source>
        <dbReference type="ARBA" id="ARBA00023125"/>
    </source>
</evidence>
<keyword evidence="3" id="KW-0132">Cell division</keyword>
<dbReference type="InterPro" id="IPR050090">
    <property type="entry name" value="Tyrosine_recombinase_XerCD"/>
</dbReference>
<evidence type="ECO:0000256" key="9">
    <source>
        <dbReference type="PROSITE-ProRule" id="PRU01248"/>
    </source>
</evidence>
<evidence type="ECO:0000256" key="4">
    <source>
        <dbReference type="ARBA" id="ARBA00022829"/>
    </source>
</evidence>
<dbReference type="SUPFAM" id="SSF56349">
    <property type="entry name" value="DNA breaking-rejoining enzymes"/>
    <property type="match status" value="1"/>
</dbReference>
<keyword evidence="2" id="KW-0963">Cytoplasm</keyword>